<comment type="catalytic activity">
    <reaction evidence="9">
        <text>ATP + H2O = ADP + phosphate + H(+)</text>
        <dbReference type="Rhea" id="RHEA:13065"/>
        <dbReference type="ChEBI" id="CHEBI:15377"/>
        <dbReference type="ChEBI" id="CHEBI:15378"/>
        <dbReference type="ChEBI" id="CHEBI:30616"/>
        <dbReference type="ChEBI" id="CHEBI:43474"/>
        <dbReference type="ChEBI" id="CHEBI:456216"/>
    </reaction>
</comment>
<dbReference type="InterPro" id="IPR036388">
    <property type="entry name" value="WH-like_DNA-bd_sf"/>
</dbReference>
<feature type="binding site" evidence="9">
    <location>
        <position position="73"/>
    </location>
    <ligand>
        <name>ATP</name>
        <dbReference type="ChEBI" id="CHEBI:30616"/>
    </ligand>
</feature>
<evidence type="ECO:0000256" key="9">
    <source>
        <dbReference type="HAMAP-Rule" id="MF_00016"/>
    </source>
</evidence>
<comment type="subcellular location">
    <subcellularLocation>
        <location evidence="9">Cytoplasm</location>
    </subcellularLocation>
</comment>
<dbReference type="InterPro" id="IPR027417">
    <property type="entry name" value="P-loop_NTPase"/>
</dbReference>
<dbReference type="GO" id="GO:0009378">
    <property type="term" value="F:four-way junction helicase activity"/>
    <property type="evidence" value="ECO:0007669"/>
    <property type="project" value="InterPro"/>
</dbReference>
<dbReference type="SUPFAM" id="SSF46785">
    <property type="entry name" value="Winged helix' DNA-binding domain"/>
    <property type="match status" value="1"/>
</dbReference>
<feature type="binding site" evidence="9">
    <location>
        <position position="74"/>
    </location>
    <ligand>
        <name>ATP</name>
        <dbReference type="ChEBI" id="CHEBI:30616"/>
    </ligand>
</feature>
<proteinExistence type="inferred from homology"/>
<dbReference type="NCBIfam" id="TIGR00635">
    <property type="entry name" value="ruvB"/>
    <property type="match status" value="1"/>
</dbReference>
<keyword evidence="7 9" id="KW-0233">DNA recombination</keyword>
<comment type="function">
    <text evidence="9">The RuvA-RuvB-RuvC complex processes Holliday junction (HJ) DNA during genetic recombination and DNA repair, while the RuvA-RuvB complex plays an important role in the rescue of blocked DNA replication forks via replication fork reversal (RFR). RuvA specifically binds to HJ cruciform DNA, conferring on it an open structure. The RuvB hexamer acts as an ATP-dependent pump, pulling dsDNA into and through the RuvAB complex. RuvB forms 2 homohexamers on either side of HJ DNA bound by 1 or 2 RuvA tetramers; 4 subunits per hexamer contact DNA at a time. Coordinated motions by a converter formed by DNA-disengaged RuvB subunits stimulates ATP hydrolysis and nucleotide exchange. Immobilization of the converter enables RuvB to convert the ATP-contained energy into a lever motion, pulling 2 nucleotides of DNA out of the RuvA tetramer per ATP hydrolyzed, thus driving DNA branch migration. The RuvB motors rotate together with the DNA substrate, which together with the progressing nucleotide cycle form the mechanistic basis for DNA recombination by continuous HJ branch migration. Branch migration allows RuvC to scan DNA until it finds its consensus sequence, where it cleaves and resolves cruciform DNA.</text>
</comment>
<name>A0A9E4K1K0_9GAMM</name>
<feature type="binding site" evidence="9">
    <location>
        <position position="74"/>
    </location>
    <ligand>
        <name>Mg(2+)</name>
        <dbReference type="ChEBI" id="CHEBI:18420"/>
    </ligand>
</feature>
<dbReference type="InterPro" id="IPR041445">
    <property type="entry name" value="AAA_lid_4"/>
</dbReference>
<comment type="domain">
    <text evidence="9">Has 3 domains, the large (RuvB-L) and small ATPase (RuvB-S) domains and the C-terminal head (RuvB-H) domain. The head domain binds DNA, while the ATPase domains jointly bind ATP, ADP or are empty depending on the state of the subunit in the translocation cycle. During a single DNA translocation step the structure of each domain remains the same, but their relative positions change.</text>
</comment>
<evidence type="ECO:0000256" key="4">
    <source>
        <dbReference type="ARBA" id="ARBA00022801"/>
    </source>
</evidence>
<dbReference type="NCBIfam" id="NF000868">
    <property type="entry name" value="PRK00080.1"/>
    <property type="match status" value="1"/>
</dbReference>
<gene>
    <name evidence="9 11" type="primary">ruvB</name>
    <name evidence="11" type="ORF">JAZ04_03615</name>
</gene>
<dbReference type="Pfam" id="PF17864">
    <property type="entry name" value="AAA_lid_4"/>
    <property type="match status" value="1"/>
</dbReference>
<dbReference type="Proteomes" id="UP000886687">
    <property type="component" value="Unassembled WGS sequence"/>
</dbReference>
<dbReference type="GO" id="GO:0006281">
    <property type="term" value="P:DNA repair"/>
    <property type="evidence" value="ECO:0007669"/>
    <property type="project" value="UniProtKB-UniRule"/>
</dbReference>
<feature type="binding site" evidence="9">
    <location>
        <position position="323"/>
    </location>
    <ligand>
        <name>DNA</name>
        <dbReference type="ChEBI" id="CHEBI:16991"/>
    </ligand>
</feature>
<dbReference type="FunFam" id="1.10.10.10:FF:000086">
    <property type="entry name" value="Holliday junction ATP-dependent DNA helicase RuvB"/>
    <property type="match status" value="1"/>
</dbReference>
<evidence type="ECO:0000256" key="5">
    <source>
        <dbReference type="ARBA" id="ARBA00022840"/>
    </source>
</evidence>
<accession>A0A9E4K1K0</accession>
<dbReference type="EMBL" id="JAEPDI010000001">
    <property type="protein sequence ID" value="MCG7937932.1"/>
    <property type="molecule type" value="Genomic_DNA"/>
</dbReference>
<feature type="binding site" evidence="9">
    <location>
        <position position="189"/>
    </location>
    <ligand>
        <name>ATP</name>
        <dbReference type="ChEBI" id="CHEBI:30616"/>
    </ligand>
</feature>
<dbReference type="EC" id="3.6.4.-" evidence="9"/>
<dbReference type="HAMAP" id="MF_00016">
    <property type="entry name" value="DNA_HJ_migration_RuvB"/>
    <property type="match status" value="1"/>
</dbReference>
<dbReference type="Pfam" id="PF05496">
    <property type="entry name" value="RuvB_N"/>
    <property type="match status" value="1"/>
</dbReference>
<dbReference type="GO" id="GO:0005524">
    <property type="term" value="F:ATP binding"/>
    <property type="evidence" value="ECO:0007669"/>
    <property type="project" value="UniProtKB-UniRule"/>
</dbReference>
<dbReference type="GO" id="GO:0016787">
    <property type="term" value="F:hydrolase activity"/>
    <property type="evidence" value="ECO:0007669"/>
    <property type="project" value="UniProtKB-KW"/>
</dbReference>
<dbReference type="InterPro" id="IPR003593">
    <property type="entry name" value="AAA+_ATPase"/>
</dbReference>
<dbReference type="AlphaFoldDB" id="A0A9E4K1K0"/>
<feature type="binding site" evidence="9">
    <location>
        <position position="28"/>
    </location>
    <ligand>
        <name>ATP</name>
        <dbReference type="ChEBI" id="CHEBI:30616"/>
    </ligand>
</feature>
<feature type="domain" description="AAA+ ATPase" evidence="10">
    <location>
        <begin position="59"/>
        <end position="186"/>
    </location>
</feature>
<protein>
    <recommendedName>
        <fullName evidence="9">Holliday junction branch migration complex subunit RuvB</fullName>
        <ecNumber evidence="9">3.6.4.-</ecNumber>
    </recommendedName>
</protein>
<dbReference type="Gene3D" id="1.10.8.60">
    <property type="match status" value="1"/>
</dbReference>
<evidence type="ECO:0000313" key="12">
    <source>
        <dbReference type="Proteomes" id="UP000886687"/>
    </source>
</evidence>
<dbReference type="PANTHER" id="PTHR42848:SF1">
    <property type="entry name" value="HOLLIDAY JUNCTION BRANCH MIGRATION COMPLEX SUBUNIT RUVB"/>
    <property type="match status" value="1"/>
</dbReference>
<feature type="binding site" evidence="9">
    <location>
        <position position="29"/>
    </location>
    <ligand>
        <name>ATP</name>
        <dbReference type="ChEBI" id="CHEBI:30616"/>
    </ligand>
</feature>
<dbReference type="GO" id="GO:0005737">
    <property type="term" value="C:cytoplasm"/>
    <property type="evidence" value="ECO:0007669"/>
    <property type="project" value="UniProtKB-SubCell"/>
</dbReference>
<organism evidence="11 12">
    <name type="scientific">Candidatus Thiodiazotropha lotti</name>
    <dbReference type="NCBI Taxonomy" id="2792787"/>
    <lineage>
        <taxon>Bacteria</taxon>
        <taxon>Pseudomonadati</taxon>
        <taxon>Pseudomonadota</taxon>
        <taxon>Gammaproteobacteria</taxon>
        <taxon>Chromatiales</taxon>
        <taxon>Sedimenticolaceae</taxon>
        <taxon>Candidatus Thiodiazotropha</taxon>
    </lineage>
</organism>
<dbReference type="GO" id="GO:0006310">
    <property type="term" value="P:DNA recombination"/>
    <property type="evidence" value="ECO:0007669"/>
    <property type="project" value="UniProtKB-UniRule"/>
</dbReference>
<comment type="subunit">
    <text evidence="9">Homohexamer. Forms an RuvA(8)-RuvB(12)-Holliday junction (HJ) complex. HJ DNA is sandwiched between 2 RuvA tetramers; dsDNA enters through RuvA and exits via RuvB. An RuvB hexamer assembles on each DNA strand where it exits the tetramer. Each RuvB hexamer is contacted by two RuvA subunits (via domain III) on 2 adjacent RuvB subunits; this complex drives branch migration. In the full resolvosome a probable DNA-RuvA(4)-RuvB(12)-RuvC(2) complex forms which resolves the HJ.</text>
</comment>
<feature type="binding site" evidence="9">
    <location>
        <position position="318"/>
    </location>
    <ligand>
        <name>DNA</name>
        <dbReference type="ChEBI" id="CHEBI:16991"/>
    </ligand>
</feature>
<dbReference type="Gene3D" id="3.40.50.300">
    <property type="entry name" value="P-loop containing nucleotide triphosphate hydrolases"/>
    <property type="match status" value="1"/>
</dbReference>
<evidence type="ECO:0000256" key="8">
    <source>
        <dbReference type="ARBA" id="ARBA00023204"/>
    </source>
</evidence>
<keyword evidence="8 9" id="KW-0234">DNA repair</keyword>
<evidence type="ECO:0000256" key="7">
    <source>
        <dbReference type="ARBA" id="ARBA00023172"/>
    </source>
</evidence>
<evidence type="ECO:0000256" key="3">
    <source>
        <dbReference type="ARBA" id="ARBA00022763"/>
    </source>
</evidence>
<evidence type="ECO:0000256" key="1">
    <source>
        <dbReference type="ARBA" id="ARBA00022490"/>
    </source>
</evidence>
<dbReference type="GO" id="GO:0048476">
    <property type="term" value="C:Holliday junction resolvase complex"/>
    <property type="evidence" value="ECO:0007669"/>
    <property type="project" value="UniProtKB-UniRule"/>
</dbReference>
<feature type="region of interest" description="Large ATPase domain (RuvB-L)" evidence="9">
    <location>
        <begin position="9"/>
        <end position="189"/>
    </location>
</feature>
<dbReference type="InterPro" id="IPR036390">
    <property type="entry name" value="WH_DNA-bd_sf"/>
</dbReference>
<dbReference type="InterPro" id="IPR004605">
    <property type="entry name" value="DNA_helicase_Holl-junc_RuvB"/>
</dbReference>
<feature type="region of interest" description="Head domain (RuvB-H)" evidence="9">
    <location>
        <begin position="263"/>
        <end position="350"/>
    </location>
</feature>
<keyword evidence="3 9" id="KW-0227">DNA damage</keyword>
<dbReference type="Gene3D" id="1.10.10.10">
    <property type="entry name" value="Winged helix-like DNA-binding domain superfamily/Winged helix DNA-binding domain"/>
    <property type="match status" value="1"/>
</dbReference>
<feature type="binding site" evidence="9">
    <location>
        <begin position="136"/>
        <end position="138"/>
    </location>
    <ligand>
        <name>ATP</name>
        <dbReference type="ChEBI" id="CHEBI:30616"/>
    </ligand>
</feature>
<feature type="binding site" evidence="9">
    <location>
        <position position="226"/>
    </location>
    <ligand>
        <name>ATP</name>
        <dbReference type="ChEBI" id="CHEBI:30616"/>
    </ligand>
</feature>
<dbReference type="CDD" id="cd00009">
    <property type="entry name" value="AAA"/>
    <property type="match status" value="1"/>
</dbReference>
<evidence type="ECO:0000313" key="11">
    <source>
        <dbReference type="EMBL" id="MCG7937932.1"/>
    </source>
</evidence>
<evidence type="ECO:0000256" key="2">
    <source>
        <dbReference type="ARBA" id="ARBA00022741"/>
    </source>
</evidence>
<keyword evidence="4 9" id="KW-0378">Hydrolase</keyword>
<keyword evidence="2 9" id="KW-0547">Nucleotide-binding</keyword>
<evidence type="ECO:0000259" key="10">
    <source>
        <dbReference type="SMART" id="SM00382"/>
    </source>
</evidence>
<feature type="binding site" evidence="9">
    <location>
        <position position="179"/>
    </location>
    <ligand>
        <name>ATP</name>
        <dbReference type="ChEBI" id="CHEBI:30616"/>
    </ligand>
</feature>
<dbReference type="Pfam" id="PF05491">
    <property type="entry name" value="WHD_RuvB"/>
    <property type="match status" value="1"/>
</dbReference>
<comment type="similarity">
    <text evidence="9">Belongs to the RuvB family.</text>
</comment>
<dbReference type="InterPro" id="IPR008824">
    <property type="entry name" value="RuvB-like_N"/>
</dbReference>
<dbReference type="InterPro" id="IPR008823">
    <property type="entry name" value="RuvB_wg_C"/>
</dbReference>
<dbReference type="GO" id="GO:0000400">
    <property type="term" value="F:four-way junction DNA binding"/>
    <property type="evidence" value="ECO:0007669"/>
    <property type="project" value="UniProtKB-UniRule"/>
</dbReference>
<comment type="caution">
    <text evidence="9">Lacks conserved residue(s) required for the propagation of feature annotation.</text>
</comment>
<feature type="binding site" evidence="9">
    <location>
        <position position="75"/>
    </location>
    <ligand>
        <name>ATP</name>
        <dbReference type="ChEBI" id="CHEBI:30616"/>
    </ligand>
</feature>
<reference evidence="11" key="1">
    <citation type="journal article" date="2021" name="Proc. Natl. Acad. Sci. U.S.A.">
        <title>Global biogeography of chemosynthetic symbionts reveals both localized and globally distributed symbiont groups. .</title>
        <authorList>
            <person name="Osvatic J.T."/>
            <person name="Wilkins L.G.E."/>
            <person name="Leibrecht L."/>
            <person name="Leray M."/>
            <person name="Zauner S."/>
            <person name="Polzin J."/>
            <person name="Camacho Y."/>
            <person name="Gros O."/>
            <person name="van Gils J.A."/>
            <person name="Eisen J.A."/>
            <person name="Petersen J.M."/>
            <person name="Yuen B."/>
        </authorList>
    </citation>
    <scope>NUCLEOTIDE SEQUENCE</scope>
    <source>
        <strain evidence="11">MAGL173</strain>
    </source>
</reference>
<keyword evidence="6 9" id="KW-0238">DNA-binding</keyword>
<keyword evidence="1 9" id="KW-0963">Cytoplasm</keyword>
<dbReference type="PANTHER" id="PTHR42848">
    <property type="match status" value="1"/>
</dbReference>
<keyword evidence="5 9" id="KW-0067">ATP-binding</keyword>
<keyword evidence="11" id="KW-0347">Helicase</keyword>
<feature type="region of interest" description="Small ATPAse domain (RuvB-S)" evidence="9">
    <location>
        <begin position="190"/>
        <end position="260"/>
    </location>
</feature>
<feature type="binding site" evidence="9">
    <location>
        <position position="70"/>
    </location>
    <ligand>
        <name>ATP</name>
        <dbReference type="ChEBI" id="CHEBI:30616"/>
    </ligand>
</feature>
<dbReference type="SMART" id="SM00382">
    <property type="entry name" value="AAA"/>
    <property type="match status" value="1"/>
</dbReference>
<evidence type="ECO:0000256" key="6">
    <source>
        <dbReference type="ARBA" id="ARBA00023125"/>
    </source>
</evidence>
<comment type="caution">
    <text evidence="11">The sequence shown here is derived from an EMBL/GenBank/DDBJ whole genome shotgun (WGS) entry which is preliminary data.</text>
</comment>
<dbReference type="SUPFAM" id="SSF52540">
    <property type="entry name" value="P-loop containing nucleoside triphosphate hydrolases"/>
    <property type="match status" value="1"/>
</dbReference>
<sequence length="350" mass="38167">MTGSPVNEEPRLIDGAATGDDDLLERAIRPKQLSDYVGQTAVCEQMEIFITAARGREEALDHVLIFGPPGLGKTTLAHIIANEMGVNLRQTSGPVLEKPGDLAALLTNLEPHDVLFVDEIHRLSPVVEEVLYPAMEDYQLDIMIGEGPAARSIKLDLPPFTLVGATTRAGLLTSPLRDRFGIVQRLEFYDAADLARIVSRSAGILNIGIDAPGSGEVARRSRGTPRIANRLLRRVRDYAQVKGDGHISVELADKALKMLKVDSNGFDNMDRRLLLAVIEKFDGGPVGVDNLAAAIGEEKGTIEDVLEPYLIQQGFMMRTPRGRVATQAAYLHFGLTPRSGDHMPSEDELF</sequence>
<dbReference type="FunFam" id="3.40.50.300:FF:000073">
    <property type="entry name" value="Holliday junction ATP-dependent DNA helicase RuvB"/>
    <property type="match status" value="1"/>
</dbReference>